<evidence type="ECO:0000256" key="5">
    <source>
        <dbReference type="ARBA" id="ARBA00022989"/>
    </source>
</evidence>
<dbReference type="InterPro" id="IPR011066">
    <property type="entry name" value="MscS_channel_C_sf"/>
</dbReference>
<keyword evidence="9" id="KW-0732">Signal</keyword>
<keyword evidence="12" id="KW-1185">Reference proteome</keyword>
<feature type="transmembrane region" description="Helical" evidence="7">
    <location>
        <begin position="200"/>
        <end position="222"/>
    </location>
</feature>
<keyword evidence="7" id="KW-0407">Ion channel</keyword>
<dbReference type="Pfam" id="PF21082">
    <property type="entry name" value="MS_channel_3rd"/>
    <property type="match status" value="1"/>
</dbReference>
<feature type="domain" description="BON" evidence="10">
    <location>
        <begin position="47"/>
        <end position="113"/>
    </location>
</feature>
<organism evidence="11 12">
    <name type="scientific">Marinicella litoralis</name>
    <dbReference type="NCBI Taxonomy" id="644220"/>
    <lineage>
        <taxon>Bacteria</taxon>
        <taxon>Pseudomonadati</taxon>
        <taxon>Pseudomonadota</taxon>
        <taxon>Gammaproteobacteria</taxon>
        <taxon>Lysobacterales</taxon>
        <taxon>Marinicellaceae</taxon>
        <taxon>Marinicella</taxon>
    </lineage>
</organism>
<feature type="region of interest" description="Disordered" evidence="8">
    <location>
        <begin position="405"/>
        <end position="428"/>
    </location>
</feature>
<name>A0A4R6XTU5_9GAMM</name>
<keyword evidence="7" id="KW-0997">Cell inner membrane</keyword>
<feature type="transmembrane region" description="Helical" evidence="7">
    <location>
        <begin position="173"/>
        <end position="194"/>
    </location>
</feature>
<dbReference type="PANTHER" id="PTHR30221:SF1">
    <property type="entry name" value="SMALL-CONDUCTANCE MECHANOSENSITIVE CHANNEL"/>
    <property type="match status" value="1"/>
</dbReference>
<feature type="transmembrane region" description="Helical" evidence="7">
    <location>
        <begin position="140"/>
        <end position="161"/>
    </location>
</feature>
<dbReference type="AlphaFoldDB" id="A0A4R6XTU5"/>
<dbReference type="InterPro" id="IPR010920">
    <property type="entry name" value="LSM_dom_sf"/>
</dbReference>
<dbReference type="PROSITE" id="PS50914">
    <property type="entry name" value="BON"/>
    <property type="match status" value="1"/>
</dbReference>
<dbReference type="Pfam" id="PF00924">
    <property type="entry name" value="MS_channel_2nd"/>
    <property type="match status" value="1"/>
</dbReference>
<dbReference type="SUPFAM" id="SSF50182">
    <property type="entry name" value="Sm-like ribonucleoproteins"/>
    <property type="match status" value="1"/>
</dbReference>
<dbReference type="GO" id="GO:0005886">
    <property type="term" value="C:plasma membrane"/>
    <property type="evidence" value="ECO:0007669"/>
    <property type="project" value="UniProtKB-SubCell"/>
</dbReference>
<evidence type="ECO:0000256" key="4">
    <source>
        <dbReference type="ARBA" id="ARBA00022692"/>
    </source>
</evidence>
<dbReference type="PANTHER" id="PTHR30221">
    <property type="entry name" value="SMALL-CONDUCTANCE MECHANOSENSITIVE CHANNEL"/>
    <property type="match status" value="1"/>
</dbReference>
<evidence type="ECO:0000256" key="7">
    <source>
        <dbReference type="RuleBase" id="RU369025"/>
    </source>
</evidence>
<evidence type="ECO:0000259" key="10">
    <source>
        <dbReference type="PROSITE" id="PS50914"/>
    </source>
</evidence>
<dbReference type="InterPro" id="IPR006685">
    <property type="entry name" value="MscS_channel_2nd"/>
</dbReference>
<keyword evidence="7" id="KW-0406">Ion transport</keyword>
<dbReference type="Pfam" id="PF05552">
    <property type="entry name" value="MS_channel_1st_1"/>
    <property type="match status" value="1"/>
</dbReference>
<dbReference type="Gene3D" id="1.10.287.1260">
    <property type="match status" value="1"/>
</dbReference>
<evidence type="ECO:0000256" key="1">
    <source>
        <dbReference type="ARBA" id="ARBA00004651"/>
    </source>
</evidence>
<comment type="caution">
    <text evidence="7">Lacks conserved residue(s) required for the propagation of feature annotation.</text>
</comment>
<comment type="subunit">
    <text evidence="7">Homoheptamer.</text>
</comment>
<feature type="chain" id="PRO_5020398840" description="Small-conductance mechanosensitive channel" evidence="9">
    <location>
        <begin position="20"/>
        <end position="453"/>
    </location>
</feature>
<keyword evidence="6 7" id="KW-0472">Membrane</keyword>
<gene>
    <name evidence="11" type="ORF">C8D91_0256</name>
</gene>
<dbReference type="Gene3D" id="3.30.1340.30">
    <property type="match status" value="1"/>
</dbReference>
<keyword evidence="5 7" id="KW-1133">Transmembrane helix</keyword>
<keyword evidence="4 7" id="KW-0812">Transmembrane</keyword>
<dbReference type="InterPro" id="IPR007055">
    <property type="entry name" value="BON_dom"/>
</dbReference>
<evidence type="ECO:0000313" key="12">
    <source>
        <dbReference type="Proteomes" id="UP000295724"/>
    </source>
</evidence>
<comment type="function">
    <text evidence="7">Mechanosensitive channel that participates in the regulation of osmotic pressure changes within the cell, opening in response to stretch forces in the membrane lipid bilayer, without the need for other proteins. Contributes to normal resistance to hypoosmotic shock. Forms an ion channel of 1.0 nanosiemens conductance with a slight preference for anions.</text>
</comment>
<comment type="caution">
    <text evidence="11">The sequence shown here is derived from an EMBL/GenBank/DDBJ whole genome shotgun (WGS) entry which is preliminary data.</text>
</comment>
<evidence type="ECO:0000313" key="11">
    <source>
        <dbReference type="EMBL" id="TDR23395.1"/>
    </source>
</evidence>
<evidence type="ECO:0000256" key="9">
    <source>
        <dbReference type="SAM" id="SignalP"/>
    </source>
</evidence>
<protein>
    <recommendedName>
        <fullName evidence="7">Small-conductance mechanosensitive channel</fullName>
    </recommendedName>
</protein>
<dbReference type="Gene3D" id="3.30.70.100">
    <property type="match status" value="1"/>
</dbReference>
<dbReference type="Gene3D" id="2.30.30.60">
    <property type="match status" value="1"/>
</dbReference>
<dbReference type="GO" id="GO:0008381">
    <property type="term" value="F:mechanosensitive monoatomic ion channel activity"/>
    <property type="evidence" value="ECO:0007669"/>
    <property type="project" value="InterPro"/>
</dbReference>
<comment type="subcellular location">
    <subcellularLocation>
        <location evidence="7">Cell inner membrane</location>
        <topology evidence="7">Multi-pass membrane protein</topology>
    </subcellularLocation>
    <subcellularLocation>
        <location evidence="1">Cell membrane</location>
        <topology evidence="1">Multi-pass membrane protein</topology>
    </subcellularLocation>
</comment>
<evidence type="ECO:0000256" key="6">
    <source>
        <dbReference type="ARBA" id="ARBA00023136"/>
    </source>
</evidence>
<dbReference type="InterPro" id="IPR008910">
    <property type="entry name" value="MSC_TM_helix"/>
</dbReference>
<keyword evidence="3" id="KW-1003">Cell membrane</keyword>
<accession>A0A4R6XTU5</accession>
<keyword evidence="7" id="KW-0813">Transport</keyword>
<dbReference type="EMBL" id="SNZB01000001">
    <property type="protein sequence ID" value="TDR23395.1"/>
    <property type="molecule type" value="Genomic_DNA"/>
</dbReference>
<feature type="signal peptide" evidence="9">
    <location>
        <begin position="1"/>
        <end position="19"/>
    </location>
</feature>
<reference evidence="11 12" key="1">
    <citation type="submission" date="2019-03" db="EMBL/GenBank/DDBJ databases">
        <title>Genomic Encyclopedia of Type Strains, Phase IV (KMG-IV): sequencing the most valuable type-strain genomes for metagenomic binning, comparative biology and taxonomic classification.</title>
        <authorList>
            <person name="Goeker M."/>
        </authorList>
    </citation>
    <scope>NUCLEOTIDE SEQUENCE [LARGE SCALE GENOMIC DNA]</scope>
    <source>
        <strain evidence="11 12">DSM 25488</strain>
    </source>
</reference>
<dbReference type="RefSeq" id="WP_099017959.1">
    <property type="nucleotide sequence ID" value="NZ_NIHB01000001.1"/>
</dbReference>
<evidence type="ECO:0000256" key="8">
    <source>
        <dbReference type="SAM" id="MobiDB-lite"/>
    </source>
</evidence>
<dbReference type="InterPro" id="IPR045275">
    <property type="entry name" value="MscS_archaea/bacteria_type"/>
</dbReference>
<dbReference type="InterPro" id="IPR049278">
    <property type="entry name" value="MS_channel_C"/>
</dbReference>
<dbReference type="SUPFAM" id="SSF82689">
    <property type="entry name" value="Mechanosensitive channel protein MscS (YggB), C-terminal domain"/>
    <property type="match status" value="1"/>
</dbReference>
<dbReference type="InterPro" id="IPR023408">
    <property type="entry name" value="MscS_beta-dom_sf"/>
</dbReference>
<evidence type="ECO:0000256" key="2">
    <source>
        <dbReference type="ARBA" id="ARBA00008017"/>
    </source>
</evidence>
<comment type="similarity">
    <text evidence="2 7">Belongs to the MscS (TC 1.A.23) family.</text>
</comment>
<proteinExistence type="inferred from homology"/>
<dbReference type="Pfam" id="PF04972">
    <property type="entry name" value="BON"/>
    <property type="match status" value="1"/>
</dbReference>
<sequence length="453" mass="49819">MNNILKWLPLLLFSGLLLAQEDESNITENKPSWSDTAQQIIVNQTVADQAIQQRFANILKISARIQDPEVEVTEGVLVLNGWTDDAADKKWVEEAANRTEGVIAVVNNIEVRLGEQWDLDPAFKEAMTLYDQFIRALPKISIALMVLILTWVLAKITVALATRGLGRKVSNPFVLRMGARLLAVPVVVIGLYLVLKLTGLTNLALTVVGGTGILGLVIGIAFKDIAENFLASILISIQRPFRIGDYILVDGHEGVVQSVTTRGTVIMTLEGNHIHIPNAIIYKNTIVNVTANPNIRQKFTVGIGYDDSITNAQQIALAVLLNHEAILKEPEPQVLVDNLGAATVNIIVYFWVDGQKNSASKVKSAMIRLIKKAFDEAKILMPDEAREVVFPEGIRIIQDSAEDTVKEPVVKSSEPQDNAVEADLSNDVDEIRKQSAENQLSKADDNLIKDEKN</sequence>
<dbReference type="OrthoDB" id="9793781at2"/>
<evidence type="ECO:0000256" key="3">
    <source>
        <dbReference type="ARBA" id="ARBA00022475"/>
    </source>
</evidence>
<dbReference type="Proteomes" id="UP000295724">
    <property type="component" value="Unassembled WGS sequence"/>
</dbReference>